<dbReference type="PANTHER" id="PTHR22762">
    <property type="entry name" value="ALPHA-GLUCOSIDASE"/>
    <property type="match status" value="1"/>
</dbReference>
<dbReference type="GO" id="GO:0071555">
    <property type="term" value="P:cell wall organization"/>
    <property type="evidence" value="ECO:0007669"/>
    <property type="project" value="UniProtKB-KW"/>
</dbReference>
<evidence type="ECO:0000256" key="10">
    <source>
        <dbReference type="ARBA" id="ARBA00022801"/>
    </source>
</evidence>
<feature type="compositionally biased region" description="Gly residues" evidence="18">
    <location>
        <begin position="894"/>
        <end position="906"/>
    </location>
</feature>
<evidence type="ECO:0000256" key="6">
    <source>
        <dbReference type="ARBA" id="ARBA00012744"/>
    </source>
</evidence>
<dbReference type="Pfam" id="PF01055">
    <property type="entry name" value="Glyco_hydro_31_2nd"/>
    <property type="match status" value="1"/>
</dbReference>
<evidence type="ECO:0000256" key="14">
    <source>
        <dbReference type="ARBA" id="ARBA00023316"/>
    </source>
</evidence>
<evidence type="ECO:0000256" key="4">
    <source>
        <dbReference type="ARBA" id="ARBA00007806"/>
    </source>
</evidence>
<dbReference type="PROSITE" id="PS00129">
    <property type="entry name" value="GLYCOSYL_HYDROL_F31_1"/>
    <property type="match status" value="1"/>
</dbReference>
<feature type="signal peptide" evidence="19">
    <location>
        <begin position="1"/>
        <end position="18"/>
    </location>
</feature>
<dbReference type="InterPro" id="IPR011013">
    <property type="entry name" value="Gal_mutarotase_sf_dom"/>
</dbReference>
<evidence type="ECO:0000256" key="1">
    <source>
        <dbReference type="ARBA" id="ARBA00000448"/>
    </source>
</evidence>
<comment type="subcellular location">
    <subcellularLocation>
        <location evidence="3">Secreted</location>
    </subcellularLocation>
</comment>
<comment type="function">
    <text evidence="16">Glucosidase involved in the degradation of cellulosic biomass. Has both alpha- and beta-glucosidase activity.</text>
</comment>
<evidence type="ECO:0000256" key="13">
    <source>
        <dbReference type="ARBA" id="ARBA00023295"/>
    </source>
</evidence>
<dbReference type="SUPFAM" id="SSF74650">
    <property type="entry name" value="Galactose mutarotase-like"/>
    <property type="match status" value="1"/>
</dbReference>
<dbReference type="SUPFAM" id="SSF51445">
    <property type="entry name" value="(Trans)glycosidases"/>
    <property type="match status" value="1"/>
</dbReference>
<accession>W9YD19</accession>
<keyword evidence="8" id="KW-0964">Secreted</keyword>
<evidence type="ECO:0000256" key="11">
    <source>
        <dbReference type="ARBA" id="ARBA00023180"/>
    </source>
</evidence>
<feature type="domain" description="Glycoside hydrolase family 31 N-terminal" evidence="21">
    <location>
        <begin position="91"/>
        <end position="214"/>
    </location>
</feature>
<keyword evidence="13 17" id="KW-0326">Glycosidase</keyword>
<evidence type="ECO:0000259" key="21">
    <source>
        <dbReference type="Pfam" id="PF13802"/>
    </source>
</evidence>
<dbReference type="CDD" id="cd14752">
    <property type="entry name" value="GH31_N"/>
    <property type="match status" value="1"/>
</dbReference>
<evidence type="ECO:0000256" key="12">
    <source>
        <dbReference type="ARBA" id="ARBA00023277"/>
    </source>
</evidence>
<dbReference type="InterPro" id="IPR017853">
    <property type="entry name" value="GH"/>
</dbReference>
<evidence type="ECO:0000256" key="7">
    <source>
        <dbReference type="ARBA" id="ARBA00014002"/>
    </source>
</evidence>
<keyword evidence="12" id="KW-0119">Carbohydrate metabolism</keyword>
<dbReference type="Pfam" id="PF13802">
    <property type="entry name" value="Gal_mutarotas_2"/>
    <property type="match status" value="1"/>
</dbReference>
<evidence type="ECO:0000256" key="17">
    <source>
        <dbReference type="RuleBase" id="RU361185"/>
    </source>
</evidence>
<evidence type="ECO:0000256" key="15">
    <source>
        <dbReference type="ARBA" id="ARBA00023326"/>
    </source>
</evidence>
<dbReference type="GeneID" id="19158376"/>
<dbReference type="OrthoDB" id="5839090at2759"/>
<evidence type="ECO:0000256" key="2">
    <source>
        <dbReference type="ARBA" id="ARBA00001657"/>
    </source>
</evidence>
<dbReference type="InterPro" id="IPR013780">
    <property type="entry name" value="Glyco_hydro_b"/>
</dbReference>
<keyword evidence="24" id="KW-1185">Reference proteome</keyword>
<keyword evidence="9 19" id="KW-0732">Signal</keyword>
<dbReference type="EC" id="3.2.1.21" evidence="6"/>
<dbReference type="Gene3D" id="2.60.40.1760">
    <property type="entry name" value="glycosyl hydrolase (family 31)"/>
    <property type="match status" value="1"/>
</dbReference>
<organism evidence="23 24">
    <name type="scientific">Capronia coronata CBS 617.96</name>
    <dbReference type="NCBI Taxonomy" id="1182541"/>
    <lineage>
        <taxon>Eukaryota</taxon>
        <taxon>Fungi</taxon>
        <taxon>Dikarya</taxon>
        <taxon>Ascomycota</taxon>
        <taxon>Pezizomycotina</taxon>
        <taxon>Eurotiomycetes</taxon>
        <taxon>Chaetothyriomycetidae</taxon>
        <taxon>Chaetothyriales</taxon>
        <taxon>Herpotrichiellaceae</taxon>
        <taxon>Capronia</taxon>
    </lineage>
</organism>
<reference evidence="23 24" key="1">
    <citation type="submission" date="2013-03" db="EMBL/GenBank/DDBJ databases">
        <title>The Genome Sequence of Capronia coronata CBS 617.96.</title>
        <authorList>
            <consortium name="The Broad Institute Genomics Platform"/>
            <person name="Cuomo C."/>
            <person name="de Hoog S."/>
            <person name="Gorbushina A."/>
            <person name="Walker B."/>
            <person name="Young S.K."/>
            <person name="Zeng Q."/>
            <person name="Gargeya S."/>
            <person name="Fitzgerald M."/>
            <person name="Haas B."/>
            <person name="Abouelleil A."/>
            <person name="Allen A.W."/>
            <person name="Alvarado L."/>
            <person name="Arachchi H.M."/>
            <person name="Berlin A.M."/>
            <person name="Chapman S.B."/>
            <person name="Gainer-Dewar J."/>
            <person name="Goldberg J."/>
            <person name="Griggs A."/>
            <person name="Gujja S."/>
            <person name="Hansen M."/>
            <person name="Howarth C."/>
            <person name="Imamovic A."/>
            <person name="Ireland A."/>
            <person name="Larimer J."/>
            <person name="McCowan C."/>
            <person name="Murphy C."/>
            <person name="Pearson M."/>
            <person name="Poon T.W."/>
            <person name="Priest M."/>
            <person name="Roberts A."/>
            <person name="Saif S."/>
            <person name="Shea T."/>
            <person name="Sisk P."/>
            <person name="Sykes S."/>
            <person name="Wortman J."/>
            <person name="Nusbaum C."/>
            <person name="Birren B."/>
        </authorList>
    </citation>
    <scope>NUCLEOTIDE SEQUENCE [LARGE SCALE GENOMIC DNA]</scope>
    <source>
        <strain evidence="23 24">CBS 617.96</strain>
    </source>
</reference>
<dbReference type="EMBL" id="AMWN01000003">
    <property type="protein sequence ID" value="EXJ90383.1"/>
    <property type="molecule type" value="Genomic_DNA"/>
</dbReference>
<dbReference type="GO" id="GO:0008422">
    <property type="term" value="F:beta-glucosidase activity"/>
    <property type="evidence" value="ECO:0007669"/>
    <property type="project" value="UniProtKB-EC"/>
</dbReference>
<dbReference type="InterPro" id="IPR030458">
    <property type="entry name" value="Glyco_hydro_31_AS"/>
</dbReference>
<dbReference type="Pfam" id="PF21365">
    <property type="entry name" value="Glyco_hydro_31_3rd"/>
    <property type="match status" value="1"/>
</dbReference>
<dbReference type="InterPro" id="IPR048395">
    <property type="entry name" value="Glyco_hydro_31_C"/>
</dbReference>
<dbReference type="InterPro" id="IPR025887">
    <property type="entry name" value="Glyco_hydro_31_N_dom"/>
</dbReference>
<feature type="domain" description="Glycosyl hydrolase family 31 C-terminal" evidence="22">
    <location>
        <begin position="672"/>
        <end position="761"/>
    </location>
</feature>
<evidence type="ECO:0000256" key="5">
    <source>
        <dbReference type="ARBA" id="ARBA00012741"/>
    </source>
</evidence>
<evidence type="ECO:0000256" key="9">
    <source>
        <dbReference type="ARBA" id="ARBA00022729"/>
    </source>
</evidence>
<comment type="similarity">
    <text evidence="4 17">Belongs to the glycosyl hydrolase 31 family.</text>
</comment>
<dbReference type="CDD" id="cd06602">
    <property type="entry name" value="GH31_MGAM_SI_GAA"/>
    <property type="match status" value="1"/>
</dbReference>
<dbReference type="GO" id="GO:0030246">
    <property type="term" value="F:carbohydrate binding"/>
    <property type="evidence" value="ECO:0007669"/>
    <property type="project" value="InterPro"/>
</dbReference>
<dbReference type="GO" id="GO:0005576">
    <property type="term" value="C:extracellular region"/>
    <property type="evidence" value="ECO:0007669"/>
    <property type="project" value="UniProtKB-SubCell"/>
</dbReference>
<feature type="chain" id="PRO_5004932654" description="Probable alpha/beta-glucosidase agdC" evidence="19">
    <location>
        <begin position="19"/>
        <end position="951"/>
    </location>
</feature>
<keyword evidence="14" id="KW-0961">Cell wall biogenesis/degradation</keyword>
<dbReference type="Proteomes" id="UP000019484">
    <property type="component" value="Unassembled WGS sequence"/>
</dbReference>
<evidence type="ECO:0000256" key="18">
    <source>
        <dbReference type="SAM" id="MobiDB-lite"/>
    </source>
</evidence>
<dbReference type="GO" id="GO:0004558">
    <property type="term" value="F:alpha-1,4-glucosidase activity"/>
    <property type="evidence" value="ECO:0007669"/>
    <property type="project" value="UniProtKB-EC"/>
</dbReference>
<sequence>MFLNSLFVCLWAARLVIARTRCPGYAASNVEQTEHGLTADLYLAGPACNIYGMDLPNLTLTVEYQSETRLHVIVQDQNKTVYQVPESVVPRPNATNTVSVSHSQLQFNYTENPFGFAVSRLGGEVLFNTSGSPMIFESQYLRLRTSLPDQPNLYGLGEHSDHFRLNTSNYTRTLWSRDAYSIPQGTNLYGNHPVYIEHRGGNGTHGVLFLNSNGMDIKINDTDGQYLEYNTLGGVLDFYFLAGPSPIEVSQQISEVVGKPAMMAYWAFGFHNCRYGYRDVYEVAEVVYNYSQANIPLETMWTDIDYMDARKVFTLDPDRFPLPKVRELVAYLQAHQQHYIVMVDPAVAYQDYPAFNIGRDRDIFMKNPDGSLFQGVVWPGTTVFPDWFHPAVQEYWNIEFETFFSPQRGADISGLWIDMNEASNFCNYPCSNASAYAEENGFPPEAPPVRNDSTITLPGFPPDFQPTANAKRQDTATGSMLGLSGRELIDPPYQIRNAAGSLSNKTLNTDLVHYNGLVEYDTHNMYGTLMSTASRNALLNRRPGERPLVITRSTYLGAGAHVGHWTGDNVANWAKYEISISDMLNFASIFQVPMVGSDVCGFSGNTTETLCARWMMLGAFQSFYRNHNELGSISQEAYRWPTVAEASRKAIDIRYRTLDYLYTAFYIQTQTGKPLLNPMFYIYPHDTRTFGIDAQYFYGDSILVSPVTKENSTSVDIYLPDDVFYDWNNGCAPVRGNASVVTLSDVNFTTIPLHIRGGSILPLRVESANTTTELRNKGFHIVIAPGIDGKAHGSLYLDDGLSIEQPSITVINFTYNNGLFTITGEYCYAANVSIERISLCGVTTAPTGISPYAVYSYDNNTQVVTIETDFPLTRNIIFQLPTSQADSIAPGTGIEDGGIIRGSGGRGRGEGEGEGGESEGHKSAASSWLPNSVGWKVLAAVIVVSLAQTIL</sequence>
<keyword evidence="11" id="KW-0325">Glycoprotein</keyword>
<keyword evidence="15" id="KW-0624">Polysaccharide degradation</keyword>
<comment type="catalytic activity">
    <reaction evidence="2">
        <text>Hydrolysis of terminal, non-reducing (1-&gt;4)-linked alpha-D-glucose residues with release of alpha-D-glucose.</text>
        <dbReference type="EC" id="3.2.1.20"/>
    </reaction>
</comment>
<evidence type="ECO:0000256" key="8">
    <source>
        <dbReference type="ARBA" id="ARBA00022525"/>
    </source>
</evidence>
<dbReference type="AlphaFoldDB" id="W9YD19"/>
<dbReference type="EC" id="3.2.1.20" evidence="5"/>
<dbReference type="RefSeq" id="XP_007722577.1">
    <property type="nucleotide sequence ID" value="XM_007724387.1"/>
</dbReference>
<comment type="caution">
    <text evidence="23">The sequence shown here is derived from an EMBL/GenBank/DDBJ whole genome shotgun (WGS) entry which is preliminary data.</text>
</comment>
<dbReference type="eggNOG" id="KOG1065">
    <property type="taxonomic scope" value="Eukaryota"/>
</dbReference>
<evidence type="ECO:0000259" key="22">
    <source>
        <dbReference type="Pfam" id="PF21365"/>
    </source>
</evidence>
<feature type="domain" description="Glycoside hydrolase family 31 TIM barrel" evidence="20">
    <location>
        <begin position="260"/>
        <end position="664"/>
    </location>
</feature>
<comment type="catalytic activity">
    <reaction evidence="1">
        <text>Hydrolysis of terminal, non-reducing beta-D-glucosyl residues with release of beta-D-glucose.</text>
        <dbReference type="EC" id="3.2.1.21"/>
    </reaction>
</comment>
<dbReference type="Gene3D" id="2.60.40.1180">
    <property type="entry name" value="Golgi alpha-mannosidase II"/>
    <property type="match status" value="2"/>
</dbReference>
<gene>
    <name evidence="23" type="ORF">A1O1_03484</name>
</gene>
<proteinExistence type="inferred from homology"/>
<evidence type="ECO:0000256" key="16">
    <source>
        <dbReference type="ARBA" id="ARBA00025512"/>
    </source>
</evidence>
<evidence type="ECO:0000259" key="20">
    <source>
        <dbReference type="Pfam" id="PF01055"/>
    </source>
</evidence>
<dbReference type="GO" id="GO:0000272">
    <property type="term" value="P:polysaccharide catabolic process"/>
    <property type="evidence" value="ECO:0007669"/>
    <property type="project" value="UniProtKB-KW"/>
</dbReference>
<evidence type="ECO:0000256" key="3">
    <source>
        <dbReference type="ARBA" id="ARBA00004613"/>
    </source>
</evidence>
<evidence type="ECO:0000313" key="24">
    <source>
        <dbReference type="Proteomes" id="UP000019484"/>
    </source>
</evidence>
<dbReference type="HOGENOM" id="CLU_000631_11_0_1"/>
<dbReference type="Gene3D" id="3.20.20.80">
    <property type="entry name" value="Glycosidases"/>
    <property type="match status" value="1"/>
</dbReference>
<dbReference type="STRING" id="1182541.W9YD19"/>
<evidence type="ECO:0000256" key="19">
    <source>
        <dbReference type="SAM" id="SignalP"/>
    </source>
</evidence>
<dbReference type="PANTHER" id="PTHR22762:SF67">
    <property type="entry name" value="ALPHA_BETA-GLUCOSIDASE AGDC-RELATED"/>
    <property type="match status" value="1"/>
</dbReference>
<feature type="region of interest" description="Disordered" evidence="18">
    <location>
        <begin position="889"/>
        <end position="927"/>
    </location>
</feature>
<keyword evidence="10 17" id="KW-0378">Hydrolase</keyword>
<dbReference type="InterPro" id="IPR000322">
    <property type="entry name" value="Glyco_hydro_31_TIM"/>
</dbReference>
<name>W9YD19_9EURO</name>
<evidence type="ECO:0000313" key="23">
    <source>
        <dbReference type="EMBL" id="EXJ90383.1"/>
    </source>
</evidence>
<dbReference type="SUPFAM" id="SSF51011">
    <property type="entry name" value="Glycosyl hydrolase domain"/>
    <property type="match status" value="1"/>
</dbReference>
<protein>
    <recommendedName>
        <fullName evidence="7">Probable alpha/beta-glucosidase agdC</fullName>
        <ecNumber evidence="5">3.2.1.20</ecNumber>
        <ecNumber evidence="6">3.2.1.21</ecNumber>
    </recommendedName>
</protein>